<dbReference type="SMART" id="SM00388">
    <property type="entry name" value="HisKA"/>
    <property type="match status" value="1"/>
</dbReference>
<dbReference type="CDD" id="cd00082">
    <property type="entry name" value="HisKA"/>
    <property type="match status" value="1"/>
</dbReference>
<protein>
    <recommendedName>
        <fullName evidence="3">histidine kinase</fullName>
        <ecNumber evidence="3">2.7.13.3</ecNumber>
    </recommendedName>
</protein>
<evidence type="ECO:0000313" key="19">
    <source>
        <dbReference type="EMBL" id="CAB4918893.1"/>
    </source>
</evidence>
<evidence type="ECO:0000259" key="13">
    <source>
        <dbReference type="PROSITE" id="PS50109"/>
    </source>
</evidence>
<feature type="region of interest" description="Disordered" evidence="11">
    <location>
        <begin position="46"/>
        <end position="67"/>
    </location>
</feature>
<dbReference type="AlphaFoldDB" id="A0A6J7C2E5"/>
<evidence type="ECO:0000256" key="11">
    <source>
        <dbReference type="SAM" id="MobiDB-lite"/>
    </source>
</evidence>
<dbReference type="SMART" id="SM00387">
    <property type="entry name" value="HATPase_c"/>
    <property type="match status" value="1"/>
</dbReference>
<dbReference type="EMBL" id="CAFBMT010000003">
    <property type="protein sequence ID" value="CAB4918893.1"/>
    <property type="molecule type" value="Genomic_DNA"/>
</dbReference>
<evidence type="ECO:0000256" key="1">
    <source>
        <dbReference type="ARBA" id="ARBA00000085"/>
    </source>
</evidence>
<accession>A0A6J7C2E5</accession>
<feature type="transmembrane region" description="Helical" evidence="12">
    <location>
        <begin position="158"/>
        <end position="177"/>
    </location>
</feature>
<dbReference type="Gene3D" id="1.10.287.130">
    <property type="match status" value="1"/>
</dbReference>
<dbReference type="PANTHER" id="PTHR45436">
    <property type="entry name" value="SENSOR HISTIDINE KINASE YKOH"/>
    <property type="match status" value="1"/>
</dbReference>
<evidence type="ECO:0000313" key="16">
    <source>
        <dbReference type="EMBL" id="CAB4711179.1"/>
    </source>
</evidence>
<comment type="subcellular location">
    <subcellularLocation>
        <location evidence="2">Membrane</location>
    </subcellularLocation>
</comment>
<evidence type="ECO:0000256" key="2">
    <source>
        <dbReference type="ARBA" id="ARBA00004370"/>
    </source>
</evidence>
<evidence type="ECO:0000256" key="3">
    <source>
        <dbReference type="ARBA" id="ARBA00012438"/>
    </source>
</evidence>
<dbReference type="Gene3D" id="6.10.340.10">
    <property type="match status" value="1"/>
</dbReference>
<dbReference type="InterPro" id="IPR036890">
    <property type="entry name" value="HATPase_C_sf"/>
</dbReference>
<comment type="catalytic activity">
    <reaction evidence="1">
        <text>ATP + protein L-histidine = ADP + protein N-phospho-L-histidine.</text>
        <dbReference type="EC" id="2.7.13.3"/>
    </reaction>
</comment>
<dbReference type="PRINTS" id="PR00344">
    <property type="entry name" value="BCTRLSENSOR"/>
</dbReference>
<dbReference type="InterPro" id="IPR005467">
    <property type="entry name" value="His_kinase_dom"/>
</dbReference>
<dbReference type="InterPro" id="IPR003660">
    <property type="entry name" value="HAMP_dom"/>
</dbReference>
<name>A0A6J7C2E5_9ZZZZ</name>
<dbReference type="SUPFAM" id="SSF158472">
    <property type="entry name" value="HAMP domain-like"/>
    <property type="match status" value="1"/>
</dbReference>
<keyword evidence="8 12" id="KW-1133">Transmembrane helix</keyword>
<dbReference type="EMBL" id="CAESGF010000003">
    <property type="protein sequence ID" value="CAB4362895.1"/>
    <property type="molecule type" value="Genomic_DNA"/>
</dbReference>
<evidence type="ECO:0000256" key="10">
    <source>
        <dbReference type="ARBA" id="ARBA00023136"/>
    </source>
</evidence>
<evidence type="ECO:0000313" key="18">
    <source>
        <dbReference type="EMBL" id="CAB4851334.1"/>
    </source>
</evidence>
<evidence type="ECO:0000313" key="20">
    <source>
        <dbReference type="EMBL" id="CAB5023167.1"/>
    </source>
</evidence>
<dbReference type="FunFam" id="3.30.565.10:FF:000006">
    <property type="entry name" value="Sensor histidine kinase WalK"/>
    <property type="match status" value="1"/>
</dbReference>
<evidence type="ECO:0000256" key="9">
    <source>
        <dbReference type="ARBA" id="ARBA00023012"/>
    </source>
</evidence>
<evidence type="ECO:0000259" key="14">
    <source>
        <dbReference type="PROSITE" id="PS50885"/>
    </source>
</evidence>
<dbReference type="SUPFAM" id="SSF47384">
    <property type="entry name" value="Homodimeric domain of signal transducing histidine kinase"/>
    <property type="match status" value="1"/>
</dbReference>
<dbReference type="Pfam" id="PF00672">
    <property type="entry name" value="HAMP"/>
    <property type="match status" value="1"/>
</dbReference>
<keyword evidence="6 12" id="KW-0812">Transmembrane</keyword>
<dbReference type="SMART" id="SM00304">
    <property type="entry name" value="HAMP"/>
    <property type="match status" value="1"/>
</dbReference>
<dbReference type="InterPro" id="IPR004358">
    <property type="entry name" value="Sig_transdc_His_kin-like_C"/>
</dbReference>
<dbReference type="EMBL" id="CAFBIY010000077">
    <property type="protein sequence ID" value="CAB4851334.1"/>
    <property type="molecule type" value="Genomic_DNA"/>
</dbReference>
<dbReference type="FunFam" id="1.10.287.130:FF:000001">
    <property type="entry name" value="Two-component sensor histidine kinase"/>
    <property type="match status" value="1"/>
</dbReference>
<evidence type="ECO:0000256" key="5">
    <source>
        <dbReference type="ARBA" id="ARBA00022679"/>
    </source>
</evidence>
<dbReference type="EMBL" id="CAEZYF010000003">
    <property type="protein sequence ID" value="CAB4711179.1"/>
    <property type="molecule type" value="Genomic_DNA"/>
</dbReference>
<keyword evidence="4" id="KW-0597">Phosphoprotein</keyword>
<dbReference type="GO" id="GO:0000155">
    <property type="term" value="F:phosphorelay sensor kinase activity"/>
    <property type="evidence" value="ECO:0007669"/>
    <property type="project" value="InterPro"/>
</dbReference>
<dbReference type="PANTHER" id="PTHR45436:SF5">
    <property type="entry name" value="SENSOR HISTIDINE KINASE TRCS"/>
    <property type="match status" value="1"/>
</dbReference>
<keyword evidence="10 12" id="KW-0472">Membrane</keyword>
<proteinExistence type="predicted"/>
<evidence type="ECO:0000256" key="12">
    <source>
        <dbReference type="SAM" id="Phobius"/>
    </source>
</evidence>
<feature type="domain" description="HAMP" evidence="14">
    <location>
        <begin position="178"/>
        <end position="231"/>
    </location>
</feature>
<dbReference type="Pfam" id="PF00512">
    <property type="entry name" value="HisKA"/>
    <property type="match status" value="1"/>
</dbReference>
<keyword evidence="7" id="KW-0418">Kinase</keyword>
<evidence type="ECO:0000313" key="15">
    <source>
        <dbReference type="EMBL" id="CAB4362895.1"/>
    </source>
</evidence>
<dbReference type="InterPro" id="IPR050428">
    <property type="entry name" value="TCS_sensor_his_kinase"/>
</dbReference>
<sequence length="463" mass="48536">MSLRLRLTLGIALVLAVSLGLLGYGVVQSTRADALAIVRRQVERSLSVRANSPPPPVGTDRPDSDTRGRATAHFVIAADGTIRVTEPAGPPSDPTPVPHLSAADIARLQSGDAVTVDAVDGSLRYLVLAERTSTGDYEVQAGPLVDIDATIDSLVRRLLAGALITLVLAAAAVIAVLRHGLKPLRKVIATADAVAAGERELRIPTDEGPTEIRHLAAALDHMLQNQRTALQSKEESEQRLRHFISDASHELQTPITSVLGWVELHRKGALDAAGSVAAMERIEAESRRMSALVDELLLLARLDEQRPLQLAPTDLSAIAADAVTDASAVEPTRPITLEVSGAVMVMGDAARLRQVIDNLLRNVRVHTPTGAAATVRVSIEGSTAVVTVCDSGPGIDSESLPHVFDRFWRRDYSRTRATGGAGLGLAIVAALVAAHGGSVSAANLSSGGAAFTCALPLAEPIAP</sequence>
<dbReference type="PROSITE" id="PS50109">
    <property type="entry name" value="HIS_KIN"/>
    <property type="match status" value="1"/>
</dbReference>
<evidence type="ECO:0000256" key="4">
    <source>
        <dbReference type="ARBA" id="ARBA00022553"/>
    </source>
</evidence>
<keyword evidence="9" id="KW-0902">Two-component regulatory system</keyword>
<feature type="domain" description="Histidine kinase" evidence="13">
    <location>
        <begin position="246"/>
        <end position="459"/>
    </location>
</feature>
<dbReference type="InterPro" id="IPR036097">
    <property type="entry name" value="HisK_dim/P_sf"/>
</dbReference>
<evidence type="ECO:0000256" key="7">
    <source>
        <dbReference type="ARBA" id="ARBA00022777"/>
    </source>
</evidence>
<dbReference type="SUPFAM" id="SSF55874">
    <property type="entry name" value="ATPase domain of HSP90 chaperone/DNA topoisomerase II/histidine kinase"/>
    <property type="match status" value="1"/>
</dbReference>
<evidence type="ECO:0000313" key="17">
    <source>
        <dbReference type="EMBL" id="CAB4809952.1"/>
    </source>
</evidence>
<dbReference type="GO" id="GO:0005886">
    <property type="term" value="C:plasma membrane"/>
    <property type="evidence" value="ECO:0007669"/>
    <property type="project" value="TreeGrafter"/>
</dbReference>
<dbReference type="Gene3D" id="3.30.565.10">
    <property type="entry name" value="Histidine kinase-like ATPase, C-terminal domain"/>
    <property type="match status" value="1"/>
</dbReference>
<dbReference type="Pfam" id="PF02518">
    <property type="entry name" value="HATPase_c"/>
    <property type="match status" value="1"/>
</dbReference>
<organism evidence="18">
    <name type="scientific">freshwater metagenome</name>
    <dbReference type="NCBI Taxonomy" id="449393"/>
    <lineage>
        <taxon>unclassified sequences</taxon>
        <taxon>metagenomes</taxon>
        <taxon>ecological metagenomes</taxon>
    </lineage>
</organism>
<evidence type="ECO:0000256" key="6">
    <source>
        <dbReference type="ARBA" id="ARBA00022692"/>
    </source>
</evidence>
<reference evidence="18" key="1">
    <citation type="submission" date="2020-05" db="EMBL/GenBank/DDBJ databases">
        <authorList>
            <person name="Chiriac C."/>
            <person name="Salcher M."/>
            <person name="Ghai R."/>
            <person name="Kavagutti S V."/>
        </authorList>
    </citation>
    <scope>NUCLEOTIDE SEQUENCE</scope>
</reference>
<dbReference type="EMBL" id="CAFAAV010000035">
    <property type="protein sequence ID" value="CAB4809952.1"/>
    <property type="molecule type" value="Genomic_DNA"/>
</dbReference>
<keyword evidence="5" id="KW-0808">Transferase</keyword>
<dbReference type="PROSITE" id="PS50885">
    <property type="entry name" value="HAMP"/>
    <property type="match status" value="1"/>
</dbReference>
<dbReference type="EC" id="2.7.13.3" evidence="3"/>
<dbReference type="CDD" id="cd06225">
    <property type="entry name" value="HAMP"/>
    <property type="match status" value="1"/>
</dbReference>
<dbReference type="InterPro" id="IPR003661">
    <property type="entry name" value="HisK_dim/P_dom"/>
</dbReference>
<evidence type="ECO:0000256" key="8">
    <source>
        <dbReference type="ARBA" id="ARBA00022989"/>
    </source>
</evidence>
<gene>
    <name evidence="16" type="ORF">UFOPK2656_00684</name>
    <name evidence="17" type="ORF">UFOPK3099_00663</name>
    <name evidence="18" type="ORF">UFOPK3267_01488</name>
    <name evidence="19" type="ORF">UFOPK3651_00722</name>
    <name evidence="20" type="ORF">UFOPK3931_03485</name>
    <name evidence="15" type="ORF">UFOPK4189_00682</name>
</gene>
<dbReference type="InterPro" id="IPR003594">
    <property type="entry name" value="HATPase_dom"/>
</dbReference>
<dbReference type="EMBL" id="CAFBOL010000192">
    <property type="protein sequence ID" value="CAB5023167.1"/>
    <property type="molecule type" value="Genomic_DNA"/>
</dbReference>